<dbReference type="AlphaFoldDB" id="A0AAU7X642"/>
<sequence>MSWLSALGRPHLAIPVAILLTLGCVAPLLVLFVFSVFEVEDFVLVPALSARAWIELFSTAIFWILIGKAILSGAFAALSTAILGYPIAVALAGLPTAWKSVGVVVLLTPLYTGEIVRIYAWRIVLGAEGLLNAVLKALGLVAAPVKWFLFTPFTTGLVLTYNNLPFMVLAIWVSAEMIDRRLIEAARDLGARPIDAFFKVTLPLTIPGLAAGVFAVFALAAGEMLTPSLLGGTSGGTAMAMIDNLFGTAFDWPMASAFALGLLASLFVAALALAFGLMRLGPARAVLSRGGVA</sequence>
<keyword evidence="7 8" id="KW-0472">Membrane</keyword>
<dbReference type="PANTHER" id="PTHR42929">
    <property type="entry name" value="INNER MEMBRANE ABC TRANSPORTER PERMEASE PROTEIN YDCU-RELATED-RELATED"/>
    <property type="match status" value="1"/>
</dbReference>
<name>A0AAU7X642_9HYPH</name>
<evidence type="ECO:0000256" key="6">
    <source>
        <dbReference type="ARBA" id="ARBA00022989"/>
    </source>
</evidence>
<reference evidence="10" key="1">
    <citation type="submission" date="2024-06" db="EMBL/GenBank/DDBJ databases">
        <title>Methylostella associata gen. nov., sp. nov., a novel Ancalomicrobiaceae-affiliated facultatively methylotrophic bacteria that feed on methanotrophs of the genus Methylococcus.</title>
        <authorList>
            <person name="Saltykova V."/>
            <person name="Danilova O.V."/>
            <person name="Oshkin I.Y."/>
            <person name="Belova S.E."/>
            <person name="Pimenov N.V."/>
            <person name="Dedysh S.N."/>
        </authorList>
    </citation>
    <scope>NUCLEOTIDE SEQUENCE</scope>
    <source>
        <strain evidence="10">S20</strain>
    </source>
</reference>
<evidence type="ECO:0000259" key="9">
    <source>
        <dbReference type="PROSITE" id="PS50928"/>
    </source>
</evidence>
<dbReference type="InterPro" id="IPR035906">
    <property type="entry name" value="MetI-like_sf"/>
</dbReference>
<keyword evidence="5 8" id="KW-0812">Transmembrane</keyword>
<dbReference type="GO" id="GO:0005886">
    <property type="term" value="C:plasma membrane"/>
    <property type="evidence" value="ECO:0007669"/>
    <property type="project" value="UniProtKB-SubCell"/>
</dbReference>
<organism evidence="10">
    <name type="scientific">Methyloraptor flagellatus</name>
    <dbReference type="NCBI Taxonomy" id="3162530"/>
    <lineage>
        <taxon>Bacteria</taxon>
        <taxon>Pseudomonadati</taxon>
        <taxon>Pseudomonadota</taxon>
        <taxon>Alphaproteobacteria</taxon>
        <taxon>Hyphomicrobiales</taxon>
        <taxon>Ancalomicrobiaceae</taxon>
        <taxon>Methyloraptor</taxon>
    </lineage>
</organism>
<evidence type="ECO:0000256" key="8">
    <source>
        <dbReference type="RuleBase" id="RU363032"/>
    </source>
</evidence>
<comment type="similarity">
    <text evidence="2">Belongs to the binding-protein-dependent transport system permease family. CysTW subfamily.</text>
</comment>
<keyword evidence="6 8" id="KW-1133">Transmembrane helix</keyword>
<proteinExistence type="inferred from homology"/>
<accession>A0AAU7X642</accession>
<feature type="transmembrane region" description="Helical" evidence="8">
    <location>
        <begin position="12"/>
        <end position="37"/>
    </location>
</feature>
<comment type="subcellular location">
    <subcellularLocation>
        <location evidence="1 8">Cell membrane</location>
        <topology evidence="1 8">Multi-pass membrane protein</topology>
    </subcellularLocation>
</comment>
<evidence type="ECO:0000313" key="10">
    <source>
        <dbReference type="EMBL" id="XBY43541.1"/>
    </source>
</evidence>
<dbReference type="RefSeq" id="WP_407048641.1">
    <property type="nucleotide sequence ID" value="NZ_CP158568.1"/>
</dbReference>
<feature type="transmembrane region" description="Helical" evidence="8">
    <location>
        <begin position="254"/>
        <end position="278"/>
    </location>
</feature>
<protein>
    <submittedName>
        <fullName evidence="10">ABC transporter permease</fullName>
    </submittedName>
</protein>
<evidence type="ECO:0000256" key="3">
    <source>
        <dbReference type="ARBA" id="ARBA00022448"/>
    </source>
</evidence>
<keyword evidence="4" id="KW-1003">Cell membrane</keyword>
<dbReference type="Gene3D" id="1.10.3720.10">
    <property type="entry name" value="MetI-like"/>
    <property type="match status" value="1"/>
</dbReference>
<evidence type="ECO:0000256" key="2">
    <source>
        <dbReference type="ARBA" id="ARBA00007069"/>
    </source>
</evidence>
<feature type="transmembrane region" description="Helical" evidence="8">
    <location>
        <begin position="196"/>
        <end position="221"/>
    </location>
</feature>
<dbReference type="InterPro" id="IPR000515">
    <property type="entry name" value="MetI-like"/>
</dbReference>
<evidence type="ECO:0000256" key="4">
    <source>
        <dbReference type="ARBA" id="ARBA00022475"/>
    </source>
</evidence>
<evidence type="ECO:0000256" key="5">
    <source>
        <dbReference type="ARBA" id="ARBA00022692"/>
    </source>
</evidence>
<dbReference type="KEGG" id="mflg:ABS361_15820"/>
<dbReference type="Pfam" id="PF00528">
    <property type="entry name" value="BPD_transp_1"/>
    <property type="match status" value="1"/>
</dbReference>
<keyword evidence="3 8" id="KW-0813">Transport</keyword>
<gene>
    <name evidence="10" type="ORF">ABS361_15820</name>
</gene>
<dbReference type="PANTHER" id="PTHR42929:SF1">
    <property type="entry name" value="INNER MEMBRANE ABC TRANSPORTER PERMEASE PROTEIN YDCU-RELATED"/>
    <property type="match status" value="1"/>
</dbReference>
<dbReference type="SUPFAM" id="SSF161098">
    <property type="entry name" value="MetI-like"/>
    <property type="match status" value="1"/>
</dbReference>
<dbReference type="CDD" id="cd06261">
    <property type="entry name" value="TM_PBP2"/>
    <property type="match status" value="1"/>
</dbReference>
<dbReference type="EMBL" id="CP158568">
    <property type="protein sequence ID" value="XBY43541.1"/>
    <property type="molecule type" value="Genomic_DNA"/>
</dbReference>
<evidence type="ECO:0000256" key="7">
    <source>
        <dbReference type="ARBA" id="ARBA00023136"/>
    </source>
</evidence>
<feature type="domain" description="ABC transmembrane type-1" evidence="9">
    <location>
        <begin position="66"/>
        <end position="275"/>
    </location>
</feature>
<dbReference type="GO" id="GO:0055085">
    <property type="term" value="P:transmembrane transport"/>
    <property type="evidence" value="ECO:0007669"/>
    <property type="project" value="InterPro"/>
</dbReference>
<dbReference type="PROSITE" id="PS50928">
    <property type="entry name" value="ABC_TM1"/>
    <property type="match status" value="1"/>
</dbReference>
<feature type="transmembrane region" description="Helical" evidence="8">
    <location>
        <begin position="156"/>
        <end position="175"/>
    </location>
</feature>
<evidence type="ECO:0000256" key="1">
    <source>
        <dbReference type="ARBA" id="ARBA00004651"/>
    </source>
</evidence>